<dbReference type="Pfam" id="PF00512">
    <property type="entry name" value="HisKA"/>
    <property type="match status" value="1"/>
</dbReference>
<evidence type="ECO:0000256" key="7">
    <source>
        <dbReference type="ARBA" id="ARBA00022679"/>
    </source>
</evidence>
<dbReference type="GO" id="GO:0000155">
    <property type="term" value="F:phosphorelay sensor kinase activity"/>
    <property type="evidence" value="ECO:0007669"/>
    <property type="project" value="InterPro"/>
</dbReference>
<evidence type="ECO:0000256" key="17">
    <source>
        <dbReference type="SAM" id="SignalP"/>
    </source>
</evidence>
<dbReference type="Proteomes" id="UP000265875">
    <property type="component" value="Unassembled WGS sequence"/>
</dbReference>
<keyword evidence="10" id="KW-0547">Nucleotide-binding</keyword>
<dbReference type="Gene3D" id="3.40.190.10">
    <property type="entry name" value="Periplasmic binding protein-like II"/>
    <property type="match status" value="4"/>
</dbReference>
<dbReference type="EC" id="2.7.13.3" evidence="3"/>
<evidence type="ECO:0000259" key="20">
    <source>
        <dbReference type="PROSITE" id="PS50112"/>
    </source>
</evidence>
<dbReference type="SUPFAM" id="SSF47226">
    <property type="entry name" value="Histidine-containing phosphotransfer domain, HPT domain"/>
    <property type="match status" value="1"/>
</dbReference>
<dbReference type="PROSITE" id="PS50110">
    <property type="entry name" value="RESPONSE_REGULATORY"/>
    <property type="match status" value="1"/>
</dbReference>
<reference evidence="22 23" key="1">
    <citation type="submission" date="2018-08" db="EMBL/GenBank/DDBJ databases">
        <title>Draft genome sequence of the cyanotroph, Pseudomonas monteilii BCN3.</title>
        <authorList>
            <person name="Jones L.B."/>
            <person name="Kunz D.A."/>
        </authorList>
    </citation>
    <scope>NUCLEOTIDE SEQUENCE [LARGE SCALE GENOMIC DNA]</scope>
    <source>
        <strain evidence="22 23">BCN3</strain>
    </source>
</reference>
<dbReference type="InterPro" id="IPR035965">
    <property type="entry name" value="PAS-like_dom_sf"/>
</dbReference>
<dbReference type="InterPro" id="IPR005467">
    <property type="entry name" value="His_kinase_dom"/>
</dbReference>
<dbReference type="InterPro" id="IPR003594">
    <property type="entry name" value="HATPase_dom"/>
</dbReference>
<dbReference type="AlphaFoldDB" id="A0A399M2S0"/>
<evidence type="ECO:0000256" key="4">
    <source>
        <dbReference type="ARBA" id="ARBA00022475"/>
    </source>
</evidence>
<dbReference type="InterPro" id="IPR001789">
    <property type="entry name" value="Sig_transdc_resp-reg_receiver"/>
</dbReference>
<keyword evidence="15" id="KW-0472">Membrane</keyword>
<dbReference type="InterPro" id="IPR008207">
    <property type="entry name" value="Sig_transdc_His_kin_Hpt_dom"/>
</dbReference>
<evidence type="ECO:0000256" key="11">
    <source>
        <dbReference type="ARBA" id="ARBA00022777"/>
    </source>
</evidence>
<feature type="chain" id="PRO_5017218290" description="histidine kinase" evidence="17">
    <location>
        <begin position="22"/>
        <end position="1211"/>
    </location>
</feature>
<dbReference type="Pfam" id="PF00072">
    <property type="entry name" value="Response_reg"/>
    <property type="match status" value="1"/>
</dbReference>
<dbReference type="Gene3D" id="3.30.565.10">
    <property type="entry name" value="Histidine kinase-like ATPase, C-terminal domain"/>
    <property type="match status" value="1"/>
</dbReference>
<feature type="domain" description="PAC" evidence="21">
    <location>
        <begin position="647"/>
        <end position="699"/>
    </location>
</feature>
<dbReference type="SUPFAM" id="SSF47384">
    <property type="entry name" value="Homodimeric domain of signal transducing histidine kinase"/>
    <property type="match status" value="1"/>
</dbReference>
<dbReference type="SUPFAM" id="SSF52172">
    <property type="entry name" value="CheY-like"/>
    <property type="match status" value="1"/>
</dbReference>
<dbReference type="InterPro" id="IPR003661">
    <property type="entry name" value="HisK_dim/P_dom"/>
</dbReference>
<keyword evidence="11" id="KW-0418">Kinase</keyword>
<feature type="domain" description="Response regulatory" evidence="19">
    <location>
        <begin position="962"/>
        <end position="1081"/>
    </location>
</feature>
<dbReference type="NCBIfam" id="TIGR00229">
    <property type="entry name" value="sensory_box"/>
    <property type="match status" value="1"/>
</dbReference>
<dbReference type="GO" id="GO:0005524">
    <property type="term" value="F:ATP binding"/>
    <property type="evidence" value="ECO:0007669"/>
    <property type="project" value="UniProtKB-KW"/>
</dbReference>
<feature type="signal peptide" evidence="17">
    <location>
        <begin position="1"/>
        <end position="21"/>
    </location>
</feature>
<dbReference type="Gene3D" id="1.10.287.130">
    <property type="match status" value="1"/>
</dbReference>
<keyword evidence="5" id="KW-0997">Cell inner membrane</keyword>
<evidence type="ECO:0000259" key="19">
    <source>
        <dbReference type="PROSITE" id="PS50110"/>
    </source>
</evidence>
<evidence type="ECO:0000256" key="6">
    <source>
        <dbReference type="ARBA" id="ARBA00022553"/>
    </source>
</evidence>
<feature type="modified residue" description="4-aspartylphosphate" evidence="16">
    <location>
        <position position="1011"/>
    </location>
</feature>
<dbReference type="InterPro" id="IPR004358">
    <property type="entry name" value="Sig_transdc_His_kin-like_C"/>
</dbReference>
<evidence type="ECO:0000256" key="13">
    <source>
        <dbReference type="ARBA" id="ARBA00022989"/>
    </source>
</evidence>
<evidence type="ECO:0000313" key="22">
    <source>
        <dbReference type="EMBL" id="RII75998.1"/>
    </source>
</evidence>
<keyword evidence="9 17" id="KW-0732">Signal</keyword>
<dbReference type="PANTHER" id="PTHR43047">
    <property type="entry name" value="TWO-COMPONENT HISTIDINE PROTEIN KINASE"/>
    <property type="match status" value="1"/>
</dbReference>
<dbReference type="InterPro" id="IPR013656">
    <property type="entry name" value="PAS_4"/>
</dbReference>
<evidence type="ECO:0000256" key="8">
    <source>
        <dbReference type="ARBA" id="ARBA00022692"/>
    </source>
</evidence>
<keyword evidence="14" id="KW-0902">Two-component regulatory system</keyword>
<keyword evidence="6 16" id="KW-0597">Phosphoprotein</keyword>
<evidence type="ECO:0000256" key="10">
    <source>
        <dbReference type="ARBA" id="ARBA00022741"/>
    </source>
</evidence>
<dbReference type="InterPro" id="IPR036890">
    <property type="entry name" value="HATPase_C_sf"/>
</dbReference>
<dbReference type="InterPro" id="IPR036097">
    <property type="entry name" value="HisK_dim/P_sf"/>
</dbReference>
<dbReference type="InterPro" id="IPR036641">
    <property type="entry name" value="HPT_dom_sf"/>
</dbReference>
<comment type="catalytic activity">
    <reaction evidence="1">
        <text>ATP + protein L-histidine = ADP + protein N-phospho-L-histidine.</text>
        <dbReference type="EC" id="2.7.13.3"/>
    </reaction>
</comment>
<dbReference type="InterPro" id="IPR049870">
    <property type="entry name" value="BvgS-like_periplasmic1"/>
</dbReference>
<evidence type="ECO:0000256" key="16">
    <source>
        <dbReference type="PROSITE-ProRule" id="PRU00169"/>
    </source>
</evidence>
<dbReference type="CDD" id="cd00130">
    <property type="entry name" value="PAS"/>
    <property type="match status" value="1"/>
</dbReference>
<dbReference type="PROSITE" id="PS50112">
    <property type="entry name" value="PAS"/>
    <property type="match status" value="1"/>
</dbReference>
<dbReference type="InterPro" id="IPR000700">
    <property type="entry name" value="PAS-assoc_C"/>
</dbReference>
<protein>
    <recommendedName>
        <fullName evidence="3">histidine kinase</fullName>
        <ecNumber evidence="3">2.7.13.3</ecNumber>
    </recommendedName>
</protein>
<evidence type="ECO:0000256" key="5">
    <source>
        <dbReference type="ARBA" id="ARBA00022519"/>
    </source>
</evidence>
<proteinExistence type="predicted"/>
<keyword evidence="13" id="KW-1133">Transmembrane helix</keyword>
<evidence type="ECO:0000256" key="14">
    <source>
        <dbReference type="ARBA" id="ARBA00023012"/>
    </source>
</evidence>
<dbReference type="CDD" id="cd00088">
    <property type="entry name" value="HPT"/>
    <property type="match status" value="1"/>
</dbReference>
<gene>
    <name evidence="22" type="ORF">D0894_17990</name>
</gene>
<dbReference type="CDD" id="cd16922">
    <property type="entry name" value="HATPase_EvgS-ArcB-TorS-like"/>
    <property type="match status" value="1"/>
</dbReference>
<evidence type="ECO:0000313" key="23">
    <source>
        <dbReference type="Proteomes" id="UP000265875"/>
    </source>
</evidence>
<dbReference type="CDD" id="cd13707">
    <property type="entry name" value="PBP2_BvgS_D2"/>
    <property type="match status" value="1"/>
</dbReference>
<dbReference type="Pfam" id="PF00497">
    <property type="entry name" value="SBP_bac_3"/>
    <property type="match status" value="2"/>
</dbReference>
<accession>A0A399M2S0</accession>
<keyword evidence="12" id="KW-0067">ATP-binding</keyword>
<dbReference type="GO" id="GO:0009927">
    <property type="term" value="F:histidine phosphotransfer kinase activity"/>
    <property type="evidence" value="ECO:0007669"/>
    <property type="project" value="TreeGrafter"/>
</dbReference>
<dbReference type="SUPFAM" id="SSF53850">
    <property type="entry name" value="Periplasmic binding protein-like II"/>
    <property type="match status" value="2"/>
</dbReference>
<comment type="caution">
    <text evidence="22">The sequence shown here is derived from an EMBL/GenBank/DDBJ whole genome shotgun (WGS) entry which is preliminary data.</text>
</comment>
<organism evidence="22 23">
    <name type="scientific">Pseudomonas monteilii</name>
    <dbReference type="NCBI Taxonomy" id="76759"/>
    <lineage>
        <taxon>Bacteria</taxon>
        <taxon>Pseudomonadati</taxon>
        <taxon>Pseudomonadota</taxon>
        <taxon>Gammaproteobacteria</taxon>
        <taxon>Pseudomonadales</taxon>
        <taxon>Pseudomonadaceae</taxon>
        <taxon>Pseudomonas</taxon>
    </lineage>
</organism>
<keyword evidence="4" id="KW-1003">Cell membrane</keyword>
<dbReference type="SMART" id="SM00388">
    <property type="entry name" value="HisKA"/>
    <property type="match status" value="1"/>
</dbReference>
<feature type="domain" description="PAS" evidence="20">
    <location>
        <begin position="573"/>
        <end position="645"/>
    </location>
</feature>
<dbReference type="PANTHER" id="PTHR43047:SF72">
    <property type="entry name" value="OSMOSENSING HISTIDINE PROTEIN KINASE SLN1"/>
    <property type="match status" value="1"/>
</dbReference>
<dbReference type="SUPFAM" id="SSF55785">
    <property type="entry name" value="PYP-like sensor domain (PAS domain)"/>
    <property type="match status" value="1"/>
</dbReference>
<dbReference type="Gene3D" id="3.30.450.20">
    <property type="entry name" value="PAS domain"/>
    <property type="match status" value="1"/>
</dbReference>
<dbReference type="PRINTS" id="PR00344">
    <property type="entry name" value="BCTRLSENSOR"/>
</dbReference>
<name>A0A399M2S0_9PSED</name>
<dbReference type="SUPFAM" id="SSF55874">
    <property type="entry name" value="ATPase domain of HSP90 chaperone/DNA topoisomerase II/histidine kinase"/>
    <property type="match status" value="1"/>
</dbReference>
<dbReference type="InterPro" id="IPR000014">
    <property type="entry name" value="PAS"/>
</dbReference>
<dbReference type="SMART" id="SM00062">
    <property type="entry name" value="PBPb"/>
    <property type="match status" value="2"/>
</dbReference>
<evidence type="ECO:0000256" key="15">
    <source>
        <dbReference type="ARBA" id="ARBA00023136"/>
    </source>
</evidence>
<comment type="subcellular location">
    <subcellularLocation>
        <location evidence="2">Cell inner membrane</location>
        <topology evidence="2">Multi-pass membrane protein</topology>
    </subcellularLocation>
</comment>
<evidence type="ECO:0000256" key="1">
    <source>
        <dbReference type="ARBA" id="ARBA00000085"/>
    </source>
</evidence>
<evidence type="ECO:0000256" key="12">
    <source>
        <dbReference type="ARBA" id="ARBA00022840"/>
    </source>
</evidence>
<sequence length="1211" mass="133415">MARTIARLLLALLLSSSATHATNREASSYTLLARSSAGPAQLLFTPEQRLWLEGRQELVLGTSAPDYPPFDITSGGRDYQGLTAEYASLIGKALQLPVRVLRFSSRQAAVEALRQGDIDLLGSANGYEAASDGLALSQPYAIDQPVLVTREDESRAMDTDLTGMRLGMLYHYLPKQEVHSAYPKAELLAFGSSSQALNAVAFGQADVFIGDTISTHYQLNRGHLPRLRMANFGKHEAIGFGFALRQQDTLLLELVNVVLDSQTPAMRTSIFKRWSAGSDQLLSDRQLQLSEAEQQWLQQHPVMRVAIDDTAAPLSYFDDSGHFRGITADLLELIRLRTGLRFEVQRASGIADMIARLKDGRADVIAALASARAAGDNLLISRPYLESAYVLVSHKDNKALSSLEQLQGHRIAITRYSAMDAMLSRYYPQIGWVETESAFYSMALLNSGAVDAVITTLIDANHALASNPELVIRSSVGSDPANFAMATMAPSPALLSILDKALLSISPEELGVINNRWRGFGRHEDRNAKGYSRLTLQVVLGTAVLLLLALLWNARLRLQIRQRHRAERALNDQLAFMRALLNGTPHPMYVRDREGCLKSCNYSYLEAVQARSDEVIGKQLENSLFANPEQTRQIQADYLKVMAAGSPLIMDRPLRIKGRELTIYHWILPYRDSLGEIQGIIGGWIDISDRRQLVLELRQAKQQADDANRAKSTFLATISHEIRTPMNAVIGMLELAVKRADQGRLDRGALELAHHSAKDLLGLIGDILDIVRIESGHLTLAPEAVDLAALVESVGRIFEGQARQKGLALEVMITPAARCHALLDPLRFKQVLSNLVSNAIKFTEHGQVRISADLRDNGTSTPAVLQLEVRDSGIGIHADDLQRLFTPFVQANPHSQGARAGTGLGLTICRNLCEMMGGNLTLKSLEGVGTQVCLKMPLQQVDAQVQPAPLIEKLDVPDPRLNVLVIDDHPANLQLMTQQLAYLGLEHASARDGREGLAAWRAGNFDVLVLDCNMPHMNGYQLATAVRTEERHGNRLRCTILGYTANAQPEVRRKCLSAGMDDCLLKPISLSTLSQRLAGINPRRQRKRRRPLYHLDGLAAVVGHDPADRRRFLQTLQQSLQADFSTLMALDPEHDADAIAEQAHKVLSAARMLEAPDLMAACEALEPGGLPTVQLRLRRQALARHMRRVELALAKELPPSTDTQAASRVNW</sequence>
<evidence type="ECO:0000259" key="21">
    <source>
        <dbReference type="PROSITE" id="PS50113"/>
    </source>
</evidence>
<dbReference type="CDD" id="cd00082">
    <property type="entry name" value="HisKA"/>
    <property type="match status" value="1"/>
</dbReference>
<evidence type="ECO:0000256" key="9">
    <source>
        <dbReference type="ARBA" id="ARBA00022729"/>
    </source>
</evidence>
<keyword evidence="8" id="KW-0812">Transmembrane</keyword>
<dbReference type="RefSeq" id="WP_119370781.1">
    <property type="nucleotide sequence ID" value="NZ_QWLL01000045.1"/>
</dbReference>
<evidence type="ECO:0000256" key="3">
    <source>
        <dbReference type="ARBA" id="ARBA00012438"/>
    </source>
</evidence>
<dbReference type="PROSITE" id="PS50109">
    <property type="entry name" value="HIS_KIN"/>
    <property type="match status" value="1"/>
</dbReference>
<dbReference type="GO" id="GO:0005886">
    <property type="term" value="C:plasma membrane"/>
    <property type="evidence" value="ECO:0007669"/>
    <property type="project" value="UniProtKB-SubCell"/>
</dbReference>
<dbReference type="InterPro" id="IPR049871">
    <property type="entry name" value="BvgS-like_periplasmic2"/>
</dbReference>
<dbReference type="EMBL" id="QWLL01000045">
    <property type="protein sequence ID" value="RII75998.1"/>
    <property type="molecule type" value="Genomic_DNA"/>
</dbReference>
<dbReference type="SMART" id="SM00387">
    <property type="entry name" value="HATPase_c"/>
    <property type="match status" value="1"/>
</dbReference>
<dbReference type="Pfam" id="PF02518">
    <property type="entry name" value="HATPase_c"/>
    <property type="match status" value="1"/>
</dbReference>
<feature type="domain" description="Histidine kinase" evidence="18">
    <location>
        <begin position="717"/>
        <end position="940"/>
    </location>
</feature>
<dbReference type="PROSITE" id="PS50113">
    <property type="entry name" value="PAC"/>
    <property type="match status" value="1"/>
</dbReference>
<dbReference type="Pfam" id="PF08448">
    <property type="entry name" value="PAS_4"/>
    <property type="match status" value="1"/>
</dbReference>
<evidence type="ECO:0000256" key="2">
    <source>
        <dbReference type="ARBA" id="ARBA00004429"/>
    </source>
</evidence>
<dbReference type="CDD" id="cd13705">
    <property type="entry name" value="PBP2_BvgS_D1"/>
    <property type="match status" value="1"/>
</dbReference>
<dbReference type="Pfam" id="PF01627">
    <property type="entry name" value="Hpt"/>
    <property type="match status" value="1"/>
</dbReference>
<dbReference type="SMART" id="SM00448">
    <property type="entry name" value="REC"/>
    <property type="match status" value="1"/>
</dbReference>
<dbReference type="InterPro" id="IPR001638">
    <property type="entry name" value="Solute-binding_3/MltF_N"/>
</dbReference>
<dbReference type="Gene3D" id="1.20.120.160">
    <property type="entry name" value="HPT domain"/>
    <property type="match status" value="1"/>
</dbReference>
<evidence type="ECO:0000259" key="18">
    <source>
        <dbReference type="PROSITE" id="PS50109"/>
    </source>
</evidence>
<dbReference type="InterPro" id="IPR011006">
    <property type="entry name" value="CheY-like_superfamily"/>
</dbReference>
<dbReference type="FunFam" id="3.30.565.10:FF:000010">
    <property type="entry name" value="Sensor histidine kinase RcsC"/>
    <property type="match status" value="1"/>
</dbReference>
<dbReference type="Gene3D" id="3.40.50.2300">
    <property type="match status" value="1"/>
</dbReference>
<dbReference type="CDD" id="cd17546">
    <property type="entry name" value="REC_hyHK_CKI1_RcsC-like"/>
    <property type="match status" value="1"/>
</dbReference>
<keyword evidence="7" id="KW-0808">Transferase</keyword>